<gene>
    <name evidence="1" type="ORF">GW15_0209525</name>
</gene>
<protein>
    <submittedName>
        <fullName evidence="1">Membrane protein</fullName>
    </submittedName>
</protein>
<comment type="caution">
    <text evidence="1">The sequence shown here is derived from an EMBL/GenBank/DDBJ whole genome shotgun (WGS) entry which is preliminary data.</text>
</comment>
<dbReference type="Proteomes" id="UP000028012">
    <property type="component" value="Unassembled WGS sequence"/>
</dbReference>
<sequence>MKVLRLLVMLAFLLVGLIIGAVNSQDVTLDFLFSSVHTSSGVAIIVALLVGVLIGAGMVLVSVVIPLYSKLRQANKAVAVSRADARLVTPATVEPRPIDGL</sequence>
<dbReference type="HOGENOM" id="CLU_180146_0_0_6"/>
<dbReference type="eggNOG" id="ENOG5031G76">
    <property type="taxonomic scope" value="Bacteria"/>
</dbReference>
<reference evidence="1 2" key="1">
    <citation type="submission" date="2014-09" db="EMBL/GenBank/DDBJ databases">
        <title>A draft genome sequence for Xanthomonas axonopodis pv. vasculorum NCPPB 900.</title>
        <authorList>
            <person name="Harrison J."/>
            <person name="Studholme D.J."/>
        </authorList>
    </citation>
    <scope>NUCLEOTIDE SEQUENCE [LARGE SCALE GENOMIC DNA]</scope>
    <source>
        <strain evidence="1 2">NCPPB 900</strain>
    </source>
</reference>
<dbReference type="EMBL" id="JPHD02000069">
    <property type="protein sequence ID" value="KGE52181.1"/>
    <property type="molecule type" value="Genomic_DNA"/>
</dbReference>
<evidence type="ECO:0000313" key="1">
    <source>
        <dbReference type="EMBL" id="KGE52181.1"/>
    </source>
</evidence>
<dbReference type="AlphaFoldDB" id="A0A098PZK0"/>
<proteinExistence type="predicted"/>
<evidence type="ECO:0000313" key="2">
    <source>
        <dbReference type="Proteomes" id="UP000028012"/>
    </source>
</evidence>
<dbReference type="Pfam" id="PF06305">
    <property type="entry name" value="LapA_dom"/>
    <property type="match status" value="1"/>
</dbReference>
<organism evidence="1 2">
    <name type="scientific">Xanthomonas axonopodis pv. vasculorum</name>
    <dbReference type="NCBI Taxonomy" id="325777"/>
    <lineage>
        <taxon>Bacteria</taxon>
        <taxon>Pseudomonadati</taxon>
        <taxon>Pseudomonadota</taxon>
        <taxon>Gammaproteobacteria</taxon>
        <taxon>Lysobacterales</taxon>
        <taxon>Lysobacteraceae</taxon>
        <taxon>Xanthomonas</taxon>
    </lineage>
</organism>
<dbReference type="InterPro" id="IPR010445">
    <property type="entry name" value="LapA_dom"/>
</dbReference>
<dbReference type="GO" id="GO:0005886">
    <property type="term" value="C:plasma membrane"/>
    <property type="evidence" value="ECO:0007669"/>
    <property type="project" value="InterPro"/>
</dbReference>
<dbReference type="RefSeq" id="WP_042822489.1">
    <property type="nucleotide sequence ID" value="NZ_CP053649.1"/>
</dbReference>
<dbReference type="STRING" id="325777.GW15_0209525"/>
<dbReference type="GeneID" id="58003222"/>
<name>A0A098PZK0_9XANT</name>
<accession>A0A098PZK0</accession>